<dbReference type="GO" id="GO:0015031">
    <property type="term" value="P:protein transport"/>
    <property type="evidence" value="ECO:0007669"/>
    <property type="project" value="UniProtKB-KW"/>
</dbReference>
<keyword evidence="7" id="KW-0333">Golgi apparatus</keyword>
<feature type="coiled-coil region" evidence="12">
    <location>
        <begin position="69"/>
        <end position="96"/>
    </location>
</feature>
<dbReference type="GO" id="GO:0031902">
    <property type="term" value="C:late endosome membrane"/>
    <property type="evidence" value="ECO:0007669"/>
    <property type="project" value="TreeGrafter"/>
</dbReference>
<evidence type="ECO:0000313" key="15">
    <source>
        <dbReference type="Proteomes" id="UP001201163"/>
    </source>
</evidence>
<evidence type="ECO:0000256" key="9">
    <source>
        <dbReference type="ARBA" id="ARBA00037983"/>
    </source>
</evidence>
<evidence type="ECO:0000256" key="6">
    <source>
        <dbReference type="ARBA" id="ARBA00022989"/>
    </source>
</evidence>
<keyword evidence="3 11" id="KW-0813">Transport</keyword>
<accession>A0AAD4QFM0</accession>
<evidence type="ECO:0000256" key="5">
    <source>
        <dbReference type="ARBA" id="ARBA00022927"/>
    </source>
</evidence>
<evidence type="ECO:0000256" key="11">
    <source>
        <dbReference type="PIRNR" id="PIRNR028865"/>
    </source>
</evidence>
<name>A0AAD4QFM0_9AGAM</name>
<keyword evidence="15" id="KW-1185">Reference proteome</keyword>
<dbReference type="GO" id="GO:0006888">
    <property type="term" value="P:endoplasmic reticulum to Golgi vesicle-mediated transport"/>
    <property type="evidence" value="ECO:0007669"/>
    <property type="project" value="TreeGrafter"/>
</dbReference>
<comment type="caution">
    <text evidence="14">The sequence shown here is derived from an EMBL/GenBank/DDBJ whole genome shotgun (WGS) entry which is preliminary data.</text>
</comment>
<dbReference type="PANTHER" id="PTHR21230">
    <property type="entry name" value="VESICLE TRANSPORT V-SNARE PROTEIN VTI1-RELATED"/>
    <property type="match status" value="1"/>
</dbReference>
<evidence type="ECO:0000256" key="12">
    <source>
        <dbReference type="SAM" id="Coils"/>
    </source>
</evidence>
<keyword evidence="12" id="KW-0175">Coiled coil</keyword>
<dbReference type="PANTHER" id="PTHR21230:SF1">
    <property type="entry name" value="GOLGI SNAP RECEPTOR COMPLEX MEMBER 2"/>
    <property type="match status" value="1"/>
</dbReference>
<dbReference type="GO" id="GO:0000139">
    <property type="term" value="C:Golgi membrane"/>
    <property type="evidence" value="ECO:0007669"/>
    <property type="project" value="UniProtKB-SubCell"/>
</dbReference>
<proteinExistence type="inferred from homology"/>
<dbReference type="GO" id="GO:0031201">
    <property type="term" value="C:SNARE complex"/>
    <property type="evidence" value="ECO:0007669"/>
    <property type="project" value="TreeGrafter"/>
</dbReference>
<organism evidence="14 15">
    <name type="scientific">Lactarius akahatsu</name>
    <dbReference type="NCBI Taxonomy" id="416441"/>
    <lineage>
        <taxon>Eukaryota</taxon>
        <taxon>Fungi</taxon>
        <taxon>Dikarya</taxon>
        <taxon>Basidiomycota</taxon>
        <taxon>Agaricomycotina</taxon>
        <taxon>Agaricomycetes</taxon>
        <taxon>Russulales</taxon>
        <taxon>Russulaceae</taxon>
        <taxon>Lactarius</taxon>
    </lineage>
</organism>
<dbReference type="Pfam" id="PF12352">
    <property type="entry name" value="V-SNARE_C"/>
    <property type="match status" value="1"/>
</dbReference>
<dbReference type="InterPro" id="IPR027027">
    <property type="entry name" value="GOSR2/Membrin/Bos1"/>
</dbReference>
<evidence type="ECO:0000256" key="13">
    <source>
        <dbReference type="SAM" id="Phobius"/>
    </source>
</evidence>
<dbReference type="Gene3D" id="1.20.5.110">
    <property type="match status" value="1"/>
</dbReference>
<evidence type="ECO:0000256" key="4">
    <source>
        <dbReference type="ARBA" id="ARBA00022692"/>
    </source>
</evidence>
<evidence type="ECO:0000256" key="8">
    <source>
        <dbReference type="ARBA" id="ARBA00023136"/>
    </source>
</evidence>
<protein>
    <recommendedName>
        <fullName evidence="10 11">Protein transport protein BOS1</fullName>
    </recommendedName>
</protein>
<dbReference type="GO" id="GO:0005484">
    <property type="term" value="F:SNAP receptor activity"/>
    <property type="evidence" value="ECO:0007669"/>
    <property type="project" value="InterPro"/>
</dbReference>
<dbReference type="EMBL" id="JAKELL010000010">
    <property type="protein sequence ID" value="KAH8995905.1"/>
    <property type="molecule type" value="Genomic_DNA"/>
</dbReference>
<comment type="function">
    <text evidence="11">SNARE required for protein transport between the ER and the Golgi complex.</text>
</comment>
<dbReference type="GO" id="GO:0012507">
    <property type="term" value="C:ER to Golgi transport vesicle membrane"/>
    <property type="evidence" value="ECO:0007669"/>
    <property type="project" value="TreeGrafter"/>
</dbReference>
<dbReference type="GO" id="GO:0000149">
    <property type="term" value="F:SNARE binding"/>
    <property type="evidence" value="ECO:0007669"/>
    <property type="project" value="TreeGrafter"/>
</dbReference>
<dbReference type="GO" id="GO:0006906">
    <property type="term" value="P:vesicle fusion"/>
    <property type="evidence" value="ECO:0007669"/>
    <property type="project" value="TreeGrafter"/>
</dbReference>
<keyword evidence="8 11" id="KW-0472">Membrane</keyword>
<keyword evidence="4 13" id="KW-0812">Transmembrane</keyword>
<comment type="similarity">
    <text evidence="9 11">Belongs to the BOS1 family.</text>
</comment>
<keyword evidence="5 11" id="KW-0653">Protein transport</keyword>
<dbReference type="CDD" id="cd15863">
    <property type="entry name" value="SNARE_GS27"/>
    <property type="match status" value="1"/>
</dbReference>
<dbReference type="PIRSF" id="PIRSF028865">
    <property type="entry name" value="Membrin-2"/>
    <property type="match status" value="1"/>
</dbReference>
<feature type="transmembrane region" description="Helical" evidence="13">
    <location>
        <begin position="221"/>
        <end position="241"/>
    </location>
</feature>
<keyword evidence="6 13" id="KW-1133">Transmembrane helix</keyword>
<evidence type="ECO:0000313" key="14">
    <source>
        <dbReference type="EMBL" id="KAH8995905.1"/>
    </source>
</evidence>
<evidence type="ECO:0000256" key="7">
    <source>
        <dbReference type="ARBA" id="ARBA00023034"/>
    </source>
</evidence>
<sequence length="242" mass="27309">MNSLYTLGVRQSSSIQADLERLRGGDASASLLGQISASLAGMSRTIDDYDSMARREIIKAKQEKATSRVQKFKSDYAEFRKEFERIKEEHTAAQRTELFSTSTGTPLTPGAGRRRFATGASTSMQSDTAPENPFRANNGGAHAYLGASREAHALHEHDFIRGTETRLDEFLAQGREVLDNLVDQRTMLKGTQRRLRDAANTLGLSRDVVGWIERRSMQDMYIFWVGAVFTFFCFYLIWRYLG</sequence>
<dbReference type="Proteomes" id="UP001201163">
    <property type="component" value="Unassembled WGS sequence"/>
</dbReference>
<dbReference type="GO" id="GO:0005789">
    <property type="term" value="C:endoplasmic reticulum membrane"/>
    <property type="evidence" value="ECO:0007669"/>
    <property type="project" value="UniProtKB-SubCell"/>
</dbReference>
<dbReference type="AlphaFoldDB" id="A0AAD4QFM0"/>
<evidence type="ECO:0000256" key="2">
    <source>
        <dbReference type="ARBA" id="ARBA00004409"/>
    </source>
</evidence>
<keyword evidence="14" id="KW-0675">Receptor</keyword>
<evidence type="ECO:0000256" key="10">
    <source>
        <dbReference type="ARBA" id="ARBA00040957"/>
    </source>
</evidence>
<reference evidence="14" key="1">
    <citation type="submission" date="2022-01" db="EMBL/GenBank/DDBJ databases">
        <title>Comparative genomics reveals a dynamic genome evolution in the ectomycorrhizal milk-cap (Lactarius) mushrooms.</title>
        <authorList>
            <consortium name="DOE Joint Genome Institute"/>
            <person name="Lebreton A."/>
            <person name="Tang N."/>
            <person name="Kuo A."/>
            <person name="LaButti K."/>
            <person name="Drula E."/>
            <person name="Barry K."/>
            <person name="Clum A."/>
            <person name="Lipzen A."/>
            <person name="Mousain D."/>
            <person name="Ng V."/>
            <person name="Wang R."/>
            <person name="Wang X."/>
            <person name="Dai Y."/>
            <person name="Henrissat B."/>
            <person name="Grigoriev I.V."/>
            <person name="Guerin-Laguette A."/>
            <person name="Yu F."/>
            <person name="Martin F.M."/>
        </authorList>
    </citation>
    <scope>NUCLEOTIDE SEQUENCE</scope>
    <source>
        <strain evidence="14">QP</strain>
    </source>
</reference>
<gene>
    <name evidence="14" type="ORF">EDB92DRAFT_1933846</name>
</gene>
<comment type="subcellular location">
    <subcellularLocation>
        <location evidence="1">Endoplasmic reticulum membrane</location>
        <topology evidence="1">Single-pass type IV membrane protein</topology>
    </subcellularLocation>
    <subcellularLocation>
        <location evidence="2">Golgi apparatus membrane</location>
        <topology evidence="2">Single-pass type IV membrane protein</topology>
    </subcellularLocation>
</comment>
<evidence type="ECO:0000256" key="3">
    <source>
        <dbReference type="ARBA" id="ARBA00022448"/>
    </source>
</evidence>
<evidence type="ECO:0000256" key="1">
    <source>
        <dbReference type="ARBA" id="ARBA00004163"/>
    </source>
</evidence>